<organism evidence="3 4">
    <name type="scientific">Phytophthora boehmeriae</name>
    <dbReference type="NCBI Taxonomy" id="109152"/>
    <lineage>
        <taxon>Eukaryota</taxon>
        <taxon>Sar</taxon>
        <taxon>Stramenopiles</taxon>
        <taxon>Oomycota</taxon>
        <taxon>Peronosporomycetes</taxon>
        <taxon>Peronosporales</taxon>
        <taxon>Peronosporaceae</taxon>
        <taxon>Phytophthora</taxon>
    </lineage>
</organism>
<comment type="caution">
    <text evidence="3">The sequence shown here is derived from an EMBL/GenBank/DDBJ whole genome shotgun (WGS) entry which is preliminary data.</text>
</comment>
<accession>A0A8T1WQR4</accession>
<dbReference type="Proteomes" id="UP000693981">
    <property type="component" value="Unassembled WGS sequence"/>
</dbReference>
<name>A0A8T1WQR4_9STRA</name>
<keyword evidence="4" id="KW-1185">Reference proteome</keyword>
<evidence type="ECO:0000256" key="1">
    <source>
        <dbReference type="SAM" id="MobiDB-lite"/>
    </source>
</evidence>
<evidence type="ECO:0008006" key="5">
    <source>
        <dbReference type="Google" id="ProtNLM"/>
    </source>
</evidence>
<sequence length="186" mass="19998">MIIRAVSDNESDSDDLGTPPTSPKPHRSVFDPPVPVSLSATRNSAQYLWLSVSLLVVLLLLVDLAALFGSFQPTVDAFGLIAIVPTFVTSGPVALLPPTATLCNQFVGFALVGVWIYSRETSLAPAGAATRSRYGIWVLAALLALGHVVSCLYLLFALFESNGDRSKFWLGRKHPRRASTAPYGRV</sequence>
<protein>
    <recommendedName>
        <fullName evidence="5">Transmembrane protein</fullName>
    </recommendedName>
</protein>
<feature type="transmembrane region" description="Helical" evidence="2">
    <location>
        <begin position="102"/>
        <end position="118"/>
    </location>
</feature>
<evidence type="ECO:0000313" key="3">
    <source>
        <dbReference type="EMBL" id="KAG7394688.1"/>
    </source>
</evidence>
<feature type="transmembrane region" description="Helical" evidence="2">
    <location>
        <begin position="47"/>
        <end position="71"/>
    </location>
</feature>
<keyword evidence="2" id="KW-0812">Transmembrane</keyword>
<evidence type="ECO:0000313" key="4">
    <source>
        <dbReference type="Proteomes" id="UP000693981"/>
    </source>
</evidence>
<feature type="region of interest" description="Disordered" evidence="1">
    <location>
        <begin position="1"/>
        <end position="30"/>
    </location>
</feature>
<reference evidence="3" key="1">
    <citation type="submission" date="2021-02" db="EMBL/GenBank/DDBJ databases">
        <authorList>
            <person name="Palmer J.M."/>
        </authorList>
    </citation>
    <scope>NUCLEOTIDE SEQUENCE</scope>
    <source>
        <strain evidence="3">SCRP23</strain>
    </source>
</reference>
<gene>
    <name evidence="3" type="ORF">PHYBOEH_004812</name>
</gene>
<evidence type="ECO:0000256" key="2">
    <source>
        <dbReference type="SAM" id="Phobius"/>
    </source>
</evidence>
<proteinExistence type="predicted"/>
<feature type="transmembrane region" description="Helical" evidence="2">
    <location>
        <begin position="134"/>
        <end position="159"/>
    </location>
</feature>
<dbReference type="EMBL" id="JAGDFL010000254">
    <property type="protein sequence ID" value="KAG7394688.1"/>
    <property type="molecule type" value="Genomic_DNA"/>
</dbReference>
<keyword evidence="2" id="KW-0472">Membrane</keyword>
<dbReference type="AlphaFoldDB" id="A0A8T1WQR4"/>
<keyword evidence="2" id="KW-1133">Transmembrane helix</keyword>
<dbReference type="OrthoDB" id="121593at2759"/>